<dbReference type="EMBL" id="JAROCY010000003">
    <property type="protein sequence ID" value="MDF8332244.1"/>
    <property type="molecule type" value="Genomic_DNA"/>
</dbReference>
<evidence type="ECO:0000256" key="1">
    <source>
        <dbReference type="SAM" id="MobiDB-lite"/>
    </source>
</evidence>
<name>A0ABT6CE97_9SPHN</name>
<comment type="caution">
    <text evidence="3">The sequence shown here is derived from an EMBL/GenBank/DDBJ whole genome shotgun (WGS) entry which is preliminary data.</text>
</comment>
<accession>A0ABT6CE97</accession>
<evidence type="ECO:0000313" key="4">
    <source>
        <dbReference type="Proteomes" id="UP001222770"/>
    </source>
</evidence>
<feature type="chain" id="PRO_5045368880" evidence="2">
    <location>
        <begin position="24"/>
        <end position="568"/>
    </location>
</feature>
<feature type="signal peptide" evidence="2">
    <location>
        <begin position="1"/>
        <end position="23"/>
    </location>
</feature>
<protein>
    <submittedName>
        <fullName evidence="3">Preprotein translocase subunit YajC</fullName>
    </submittedName>
</protein>
<organism evidence="3 4">
    <name type="scientific">Novosphingobium cyanobacteriorum</name>
    <dbReference type="NCBI Taxonomy" id="3024215"/>
    <lineage>
        <taxon>Bacteria</taxon>
        <taxon>Pseudomonadati</taxon>
        <taxon>Pseudomonadota</taxon>
        <taxon>Alphaproteobacteria</taxon>
        <taxon>Sphingomonadales</taxon>
        <taxon>Sphingomonadaceae</taxon>
        <taxon>Novosphingobium</taxon>
    </lineage>
</organism>
<feature type="compositionally biased region" description="Low complexity" evidence="1">
    <location>
        <begin position="30"/>
        <end position="39"/>
    </location>
</feature>
<proteinExistence type="predicted"/>
<reference evidence="3 4" key="1">
    <citation type="submission" date="2023-03" db="EMBL/GenBank/DDBJ databases">
        <title>Novosphingobium cyanobacteriorum sp. nov., isolated from a eutrophic reservoir during the Microcystis bloom period.</title>
        <authorList>
            <person name="Kang M."/>
            <person name="Le V."/>
            <person name="Ko S.-R."/>
            <person name="Lee S.-A."/>
            <person name="Ahn C.-Y."/>
        </authorList>
    </citation>
    <scope>NUCLEOTIDE SEQUENCE [LARGE SCALE GENOMIC DNA]</scope>
    <source>
        <strain evidence="3 4">HBC54</strain>
    </source>
</reference>
<evidence type="ECO:0000256" key="2">
    <source>
        <dbReference type="SAM" id="SignalP"/>
    </source>
</evidence>
<keyword evidence="2" id="KW-0732">Signal</keyword>
<dbReference type="Proteomes" id="UP001222770">
    <property type="component" value="Unassembled WGS sequence"/>
</dbReference>
<keyword evidence="4" id="KW-1185">Reference proteome</keyword>
<gene>
    <name evidence="3" type="ORF">POM99_03450</name>
</gene>
<dbReference type="RefSeq" id="WP_277275411.1">
    <property type="nucleotide sequence ID" value="NZ_JAROCY010000003.1"/>
</dbReference>
<feature type="region of interest" description="Disordered" evidence="1">
    <location>
        <begin position="30"/>
        <end position="55"/>
    </location>
</feature>
<evidence type="ECO:0000313" key="3">
    <source>
        <dbReference type="EMBL" id="MDF8332244.1"/>
    </source>
</evidence>
<sequence>MTGPASRALSALVLLAAALPAHAQMAYGDVDSADAPSDGADGGSGSRGGHSLRSGGARTRIQPYIEVNQVVLAQLQGGDDVLTYTAVAAGVDMTLSGRRTEGAVSVRYERRFVEKGNFGDGDTISGLARVKHDLVPRTLSLEAGGFAARTSVERSGAASLNTLANADAVSQVWSVYGGPALSTHAGDVAVNASYIAGYSKVTQKEAILLSPDGTRADLFDHSLAQNAQVSAGVKPGDVLPVGLVASGGWSQEDVSNLDQRVREVRAGLQATLPVTMSLALVGDIGWNDVEVSSRDAVRGANGLPVIGSDGRYRTDKSQPRRIAYDTSGIVWDVGVMWRPSRRTALSAFVGRRYDSTTYYGTLSYTPNARQSLNIAVYDGISGFGGALTNAVRQMPTDFEVGRNPFSGDIGGCALGSTSGGGGCVNGALGSLSSAVFRGRGVTATYGFQLGRSRAGIGMGYSQRKFIGARGTVLGAADGRKDETFFIDAGISGPIDRYSSYSVAVFDSWYRNNASSLADVNSYGMTAGYSRQLAERLVGNLAVGLQGIDRKLVEDELVATGQLGLRYNF</sequence>